<keyword evidence="3" id="KW-1185">Reference proteome</keyword>
<feature type="transmembrane region" description="Helical" evidence="1">
    <location>
        <begin position="6"/>
        <end position="22"/>
    </location>
</feature>
<protein>
    <submittedName>
        <fullName evidence="2">Uncharacterized protein</fullName>
    </submittedName>
</protein>
<dbReference type="Proteomes" id="UP001597601">
    <property type="component" value="Unassembled WGS sequence"/>
</dbReference>
<organism evidence="2 3">
    <name type="scientific">Mucilaginibacter antarcticus</name>
    <dbReference type="NCBI Taxonomy" id="1855725"/>
    <lineage>
        <taxon>Bacteria</taxon>
        <taxon>Pseudomonadati</taxon>
        <taxon>Bacteroidota</taxon>
        <taxon>Sphingobacteriia</taxon>
        <taxon>Sphingobacteriales</taxon>
        <taxon>Sphingobacteriaceae</taxon>
        <taxon>Mucilaginibacter</taxon>
    </lineage>
</organism>
<comment type="caution">
    <text evidence="2">The sequence shown here is derived from an EMBL/GenBank/DDBJ whole genome shotgun (WGS) entry which is preliminary data.</text>
</comment>
<sequence>MDLNVYLIVGAVIIVAIIVINHQKQKNTMQAMLQESGGTQSLFLTKSVEKKNKALADILYVGGVKTTIADTATGPKAVLIRQLQKLEKEYAAKKIPLRTYDEQLFDLLEKAKSLPVNA</sequence>
<evidence type="ECO:0000256" key="1">
    <source>
        <dbReference type="SAM" id="Phobius"/>
    </source>
</evidence>
<name>A0ABW5XT24_9SPHI</name>
<dbReference type="EMBL" id="JBHUON010000020">
    <property type="protein sequence ID" value="MFD2866026.1"/>
    <property type="molecule type" value="Genomic_DNA"/>
</dbReference>
<accession>A0ABW5XT24</accession>
<keyword evidence="1" id="KW-0812">Transmembrane</keyword>
<proteinExistence type="predicted"/>
<evidence type="ECO:0000313" key="3">
    <source>
        <dbReference type="Proteomes" id="UP001597601"/>
    </source>
</evidence>
<keyword evidence="1" id="KW-0472">Membrane</keyword>
<reference evidence="3" key="1">
    <citation type="journal article" date="2019" name="Int. J. Syst. Evol. Microbiol.">
        <title>The Global Catalogue of Microorganisms (GCM) 10K type strain sequencing project: providing services to taxonomists for standard genome sequencing and annotation.</title>
        <authorList>
            <consortium name="The Broad Institute Genomics Platform"/>
            <consortium name="The Broad Institute Genome Sequencing Center for Infectious Disease"/>
            <person name="Wu L."/>
            <person name="Ma J."/>
        </authorList>
    </citation>
    <scope>NUCLEOTIDE SEQUENCE [LARGE SCALE GENOMIC DNA]</scope>
    <source>
        <strain evidence="3">KCTC 52232</strain>
    </source>
</reference>
<keyword evidence="1" id="KW-1133">Transmembrane helix</keyword>
<gene>
    <name evidence="2" type="ORF">ACFSYC_15105</name>
</gene>
<dbReference type="RefSeq" id="WP_377129307.1">
    <property type="nucleotide sequence ID" value="NZ_JBHUON010000020.1"/>
</dbReference>
<evidence type="ECO:0000313" key="2">
    <source>
        <dbReference type="EMBL" id="MFD2866026.1"/>
    </source>
</evidence>